<dbReference type="SUPFAM" id="SSF52540">
    <property type="entry name" value="P-loop containing nucleoside triphosphate hydrolases"/>
    <property type="match status" value="2"/>
</dbReference>
<evidence type="ECO:0000256" key="10">
    <source>
        <dbReference type="SAM" id="Phobius"/>
    </source>
</evidence>
<sequence length="1483" mass="165032">MRPPYPLSRRNRQDQPVRLCHFKNGIKKRKILLGILIPLALLCRVILLASKDLRGWPGMKGGGMDSMGWGWVRLGFLILSATIYLLYLHPRSNLTDHPTYHRHSKYITALFFLHTFILITYPMPTLLFVLKHRHRLPSRFDSDTNQAMFLTALRGLECVTLLTAWIAVGTMRRGPELYYDAQRLSIGFGWAMEDKKDVKGRVLGSISREDPVSKEPAPNVLDYYQCSILSLLFIGYIWSVAALAARRPELRPEDLPHMPETLRAENKQGDGGRGGSGAKRKVWTPWTLLREVCRGQGWLILSSAVFEWLYNASTFLPRYCMHQITLSFELPDRRADMTYAYLMAFGLFFGSFMGSNIRENIVNHKAIRVNLRTMLFHKILLIADDQSPDATGSGRAQILNLINVDVGVVASLAKRILTLSNAILMLGLSGGFLYSMFSWSALVAIATIPLMSPLSGFVARLTYKCDKALAEARDARIGAMRELLISVKVIKLNAWEEHHLRRISDLRAKEVRLQRWRYTIGTSFNILALMSPLVGIFAMFVSYTKLQGRSLTPASAFVATTVFTSIPEMMQRLLMSMVSLRRLCDFLNSDEIAHENVQLGSRISLENATVTWHSRGPVTGEASNREPFKLKDMNLRIPDEAKFVLVCGATGSGKTLFLLSLLGEARLLSGSITAPRSGPGTIPLSDEISHEDKGDGPDPEGWIEEDTVAYAAQIPYITHGTLRDMILFGLPFRTSRYETVVQQCGLTTDFSMLANGDQEEIGGNGVTLSGGQRARLSLARAVYSRAGTVLIDDVLSSLDATTSQYVYARCLRGNLLQKRRVVMVSHNVSLLLPAADLAIQLREGKIAHPGRPNDLREVLLKEEDQAVDEEFERMLPPDTDAEKPKSMVATTSSRRIYEEEHQERGNVQLSNYRFVIDSVGGKGYWAGLLFFVVAQEAFRIMTRFVVRRWTTEPLRNDHWIRIWSVVALMRVLTQSVWWFWLYGNGTGGFSQRGAAKMHNAMVDGILNAPLRYFDRTPEGRILNRFSNDIQKVDGLLPDSWGRTIKESLTVAVNVAILGISLPPVAIACAIAAYPFNMLRKFFGRMRASLARLDAVLASPISGLTYETLGSIVTIRAFGSSRFLCQLFATFEDIWVAFASAMLTMTSLVLGASGLFVLRSDMDAPMAGFILTFALDLSSQIFWLLDRVVDLEDHMVSVERIAEVAQIRPEATGEEGYTVPEDWPQTGEIVCQDLAARYGSDLPLVLQGVSFTAKPGERVCIVGRTGGGKSTMALCLLRDLSASCGSIKIDGIDIAKVPLHVLRSKISYIPQESLLTSGTLRDALDISGEKDDHELYAAMRRVHLDVGEGSPFSSLDTLVGLNFSLGERQLLVLARALLKSAKVIIMDEATSSIDYDTDAKVTKAIAEMKGVTVITIAHRSRLLIRNPPAVINYDRALVLKEGRILDNDSPAALIYKEESEFRKLCIADGPIEFQQLLAMITSGG</sequence>
<dbReference type="EMBL" id="JABELV010000161">
    <property type="protein sequence ID" value="KAG7528989.1"/>
    <property type="molecule type" value="Genomic_DNA"/>
</dbReference>
<feature type="region of interest" description="Disordered" evidence="9">
    <location>
        <begin position="676"/>
        <end position="698"/>
    </location>
</feature>
<feature type="transmembrane region" description="Helical" evidence="10">
    <location>
        <begin position="338"/>
        <end position="357"/>
    </location>
</feature>
<dbReference type="CDD" id="cd18596">
    <property type="entry name" value="ABC_6TM_VMR1_D1_like"/>
    <property type="match status" value="1"/>
</dbReference>
<evidence type="ECO:0000259" key="11">
    <source>
        <dbReference type="PROSITE" id="PS50893"/>
    </source>
</evidence>
<dbReference type="Pfam" id="PF00005">
    <property type="entry name" value="ABC_tran"/>
    <property type="match status" value="2"/>
</dbReference>
<dbReference type="InterPro" id="IPR036640">
    <property type="entry name" value="ABC1_TM_sf"/>
</dbReference>
<evidence type="ECO:0000313" key="13">
    <source>
        <dbReference type="EMBL" id="KAG7528989.1"/>
    </source>
</evidence>
<comment type="caution">
    <text evidence="13">The sequence shown here is derived from an EMBL/GenBank/DDBJ whole genome shotgun (WGS) entry which is preliminary data.</text>
</comment>
<dbReference type="Proteomes" id="UP000812966">
    <property type="component" value="Unassembled WGS sequence"/>
</dbReference>
<evidence type="ECO:0008006" key="15">
    <source>
        <dbReference type="Google" id="ProtNLM"/>
    </source>
</evidence>
<feature type="transmembrane region" description="Helical" evidence="10">
    <location>
        <begin position="1134"/>
        <end position="1157"/>
    </location>
</feature>
<dbReference type="PROSITE" id="PS00211">
    <property type="entry name" value="ABC_TRANSPORTER_1"/>
    <property type="match status" value="2"/>
</dbReference>
<dbReference type="GO" id="GO:0000329">
    <property type="term" value="C:fungal-type vacuole membrane"/>
    <property type="evidence" value="ECO:0007669"/>
    <property type="project" value="TreeGrafter"/>
</dbReference>
<dbReference type="InterPro" id="IPR050173">
    <property type="entry name" value="ABC_transporter_C-like"/>
</dbReference>
<feature type="transmembrane region" description="Helical" evidence="10">
    <location>
        <begin position="70"/>
        <end position="88"/>
    </location>
</feature>
<dbReference type="PANTHER" id="PTHR24223:SF353">
    <property type="entry name" value="ABC TRANSPORTER ATP-BINDING PROTEIN_PERMEASE VMR1-RELATED"/>
    <property type="match status" value="1"/>
</dbReference>
<dbReference type="Gene3D" id="3.40.50.300">
    <property type="entry name" value="P-loop containing nucleotide triphosphate hydrolases"/>
    <property type="match status" value="2"/>
</dbReference>
<dbReference type="Gene3D" id="1.20.1560.10">
    <property type="entry name" value="ABC transporter type 1, transmembrane domain"/>
    <property type="match status" value="2"/>
</dbReference>
<dbReference type="PANTHER" id="PTHR24223">
    <property type="entry name" value="ATP-BINDING CASSETTE SUB-FAMILY C"/>
    <property type="match status" value="1"/>
</dbReference>
<evidence type="ECO:0000256" key="2">
    <source>
        <dbReference type="ARBA" id="ARBA00022448"/>
    </source>
</evidence>
<keyword evidence="6" id="KW-0067">ATP-binding</keyword>
<keyword evidence="2" id="KW-0813">Transport</keyword>
<evidence type="ECO:0000256" key="7">
    <source>
        <dbReference type="ARBA" id="ARBA00022989"/>
    </source>
</evidence>
<dbReference type="SUPFAM" id="SSF90123">
    <property type="entry name" value="ABC transporter transmembrane region"/>
    <property type="match status" value="2"/>
</dbReference>
<feature type="transmembrane region" description="Helical" evidence="10">
    <location>
        <begin position="962"/>
        <end position="980"/>
    </location>
</feature>
<feature type="region of interest" description="Disordered" evidence="9">
    <location>
        <begin position="254"/>
        <end position="279"/>
    </location>
</feature>
<feature type="compositionally biased region" description="Basic and acidic residues" evidence="9">
    <location>
        <begin position="254"/>
        <end position="270"/>
    </location>
</feature>
<evidence type="ECO:0000256" key="4">
    <source>
        <dbReference type="ARBA" id="ARBA00022737"/>
    </source>
</evidence>
<protein>
    <recommendedName>
        <fullName evidence="15">P-loop containing nucleoside triphosphate hydrolase protein</fullName>
    </recommendedName>
</protein>
<dbReference type="GO" id="GO:0005524">
    <property type="term" value="F:ATP binding"/>
    <property type="evidence" value="ECO:0007669"/>
    <property type="project" value="UniProtKB-KW"/>
</dbReference>
<feature type="transmembrane region" description="Helical" evidence="10">
    <location>
        <begin position="923"/>
        <end position="941"/>
    </location>
</feature>
<feature type="transmembrane region" description="Helical" evidence="10">
    <location>
        <begin position="1050"/>
        <end position="1073"/>
    </location>
</feature>
<dbReference type="CDD" id="cd18580">
    <property type="entry name" value="ABC_6TM_ABCC_D2"/>
    <property type="match status" value="1"/>
</dbReference>
<feature type="transmembrane region" description="Helical" evidence="10">
    <location>
        <begin position="223"/>
        <end position="245"/>
    </location>
</feature>
<keyword evidence="4" id="KW-0677">Repeat</keyword>
<feature type="region of interest" description="Disordered" evidence="9">
    <location>
        <begin position="876"/>
        <end position="900"/>
    </location>
</feature>
<feature type="transmembrane region" description="Helical" evidence="10">
    <location>
        <begin position="441"/>
        <end position="463"/>
    </location>
</feature>
<feature type="transmembrane region" description="Helical" evidence="10">
    <location>
        <begin position="416"/>
        <end position="435"/>
    </location>
</feature>
<evidence type="ECO:0000313" key="14">
    <source>
        <dbReference type="Proteomes" id="UP000812966"/>
    </source>
</evidence>
<keyword evidence="14" id="KW-1185">Reference proteome</keyword>
<dbReference type="InterPro" id="IPR017871">
    <property type="entry name" value="ABC_transporter-like_CS"/>
</dbReference>
<feature type="transmembrane region" description="Helical" evidence="10">
    <location>
        <begin position="109"/>
        <end position="129"/>
    </location>
</feature>
<reference evidence="13" key="1">
    <citation type="submission" date="2020-04" db="EMBL/GenBank/DDBJ databases">
        <title>Analysis of mating type loci in Filobasidium floriforme.</title>
        <authorList>
            <person name="Nowrousian M."/>
        </authorList>
    </citation>
    <scope>NUCLEOTIDE SEQUENCE</scope>
    <source>
        <strain evidence="13">CBS 6242</strain>
    </source>
</reference>
<evidence type="ECO:0000256" key="6">
    <source>
        <dbReference type="ARBA" id="ARBA00022840"/>
    </source>
</evidence>
<dbReference type="InterPro" id="IPR027417">
    <property type="entry name" value="P-loop_NTPase"/>
</dbReference>
<evidence type="ECO:0000256" key="9">
    <source>
        <dbReference type="SAM" id="MobiDB-lite"/>
    </source>
</evidence>
<evidence type="ECO:0000256" key="8">
    <source>
        <dbReference type="ARBA" id="ARBA00023136"/>
    </source>
</evidence>
<keyword evidence="7 10" id="KW-1133">Transmembrane helix</keyword>
<dbReference type="CDD" id="cd03250">
    <property type="entry name" value="ABCC_MRP_domain1"/>
    <property type="match status" value="1"/>
</dbReference>
<proteinExistence type="predicted"/>
<dbReference type="FunFam" id="3.40.50.300:FF:000630">
    <property type="entry name" value="ATP-binding cassette (ABC) transporter, putative"/>
    <property type="match status" value="1"/>
</dbReference>
<organism evidence="13 14">
    <name type="scientific">Filobasidium floriforme</name>
    <dbReference type="NCBI Taxonomy" id="5210"/>
    <lineage>
        <taxon>Eukaryota</taxon>
        <taxon>Fungi</taxon>
        <taxon>Dikarya</taxon>
        <taxon>Basidiomycota</taxon>
        <taxon>Agaricomycotina</taxon>
        <taxon>Tremellomycetes</taxon>
        <taxon>Filobasidiales</taxon>
        <taxon>Filobasidiaceae</taxon>
        <taxon>Filobasidium</taxon>
    </lineage>
</organism>
<feature type="compositionally biased region" description="Basic and acidic residues" evidence="9">
    <location>
        <begin position="876"/>
        <end position="885"/>
    </location>
</feature>
<dbReference type="PROSITE" id="PS50929">
    <property type="entry name" value="ABC_TM1F"/>
    <property type="match status" value="2"/>
</dbReference>
<evidence type="ECO:0000259" key="12">
    <source>
        <dbReference type="PROSITE" id="PS50929"/>
    </source>
</evidence>
<feature type="transmembrane region" description="Helical" evidence="10">
    <location>
        <begin position="31"/>
        <end position="50"/>
    </location>
</feature>
<name>A0A8K0JG14_9TREE</name>
<feature type="compositionally biased region" description="Basic and acidic residues" evidence="9">
    <location>
        <begin position="687"/>
        <end position="696"/>
    </location>
</feature>
<keyword evidence="5" id="KW-0547">Nucleotide-binding</keyword>
<dbReference type="InterPro" id="IPR003593">
    <property type="entry name" value="AAA+_ATPase"/>
</dbReference>
<feature type="domain" description="ABC transporter" evidence="11">
    <location>
        <begin position="603"/>
        <end position="868"/>
    </location>
</feature>
<accession>A0A8K0JG14</accession>
<dbReference type="InterPro" id="IPR044726">
    <property type="entry name" value="ABCC_6TM_D2"/>
</dbReference>
<feature type="transmembrane region" description="Helical" evidence="10">
    <location>
        <begin position="149"/>
        <end position="168"/>
    </location>
</feature>
<comment type="subcellular location">
    <subcellularLocation>
        <location evidence="1">Membrane</location>
        <topology evidence="1">Multi-pass membrane protein</topology>
    </subcellularLocation>
</comment>
<dbReference type="SMART" id="SM00382">
    <property type="entry name" value="AAA"/>
    <property type="match status" value="2"/>
</dbReference>
<feature type="domain" description="ABC transmembrane type-1" evidence="12">
    <location>
        <begin position="980"/>
        <end position="1156"/>
    </location>
</feature>
<gene>
    <name evidence="13" type="ORF">FFLO_05847</name>
</gene>
<dbReference type="Pfam" id="PF00664">
    <property type="entry name" value="ABC_membrane"/>
    <property type="match status" value="2"/>
</dbReference>
<feature type="transmembrane region" description="Helical" evidence="10">
    <location>
        <begin position="522"/>
        <end position="543"/>
    </location>
</feature>
<dbReference type="InterPro" id="IPR003439">
    <property type="entry name" value="ABC_transporter-like_ATP-bd"/>
</dbReference>
<dbReference type="PROSITE" id="PS50893">
    <property type="entry name" value="ABC_TRANSPORTER_2"/>
    <property type="match status" value="2"/>
</dbReference>
<keyword evidence="3 10" id="KW-0812">Transmembrane</keyword>
<evidence type="ECO:0000256" key="3">
    <source>
        <dbReference type="ARBA" id="ARBA00022692"/>
    </source>
</evidence>
<feature type="domain" description="ABC transporter" evidence="11">
    <location>
        <begin position="1228"/>
        <end position="1465"/>
    </location>
</feature>
<dbReference type="CDD" id="cd03244">
    <property type="entry name" value="ABCC_MRP_domain2"/>
    <property type="match status" value="1"/>
</dbReference>
<feature type="domain" description="ABC transmembrane type-1" evidence="12">
    <location>
        <begin position="342"/>
        <end position="582"/>
    </location>
</feature>
<keyword evidence="8 10" id="KW-0472">Membrane</keyword>
<evidence type="ECO:0000256" key="5">
    <source>
        <dbReference type="ARBA" id="ARBA00022741"/>
    </source>
</evidence>
<dbReference type="InterPro" id="IPR011527">
    <property type="entry name" value="ABC1_TM_dom"/>
</dbReference>
<dbReference type="GO" id="GO:0140359">
    <property type="term" value="F:ABC-type transporter activity"/>
    <property type="evidence" value="ECO:0007669"/>
    <property type="project" value="InterPro"/>
</dbReference>
<evidence type="ECO:0000256" key="1">
    <source>
        <dbReference type="ARBA" id="ARBA00004141"/>
    </source>
</evidence>
<dbReference type="GO" id="GO:0016887">
    <property type="term" value="F:ATP hydrolysis activity"/>
    <property type="evidence" value="ECO:0007669"/>
    <property type="project" value="InterPro"/>
</dbReference>